<comment type="subcellular location">
    <subcellularLocation>
        <location evidence="1">Nucleus</location>
    </subcellularLocation>
</comment>
<reference evidence="8 9" key="1">
    <citation type="journal article" date="2009" name="Nat. Biotechnol.">
        <title>Genome sequence of the recombinant protein production host Pichia pastoris.</title>
        <authorList>
            <person name="De Schutter K."/>
            <person name="Lin Y.C."/>
            <person name="Tiels P."/>
            <person name="Van Hecke A."/>
            <person name="Glinka S."/>
            <person name="Weber-Lehmann J."/>
            <person name="Rouze P."/>
            <person name="Van de Peer Y."/>
            <person name="Callewaert N."/>
        </authorList>
    </citation>
    <scope>NUCLEOTIDE SEQUENCE [LARGE SCALE GENOMIC DNA]</scope>
    <source>
        <strain evidence="9">GS115 / ATCC 20864</strain>
    </source>
</reference>
<keyword evidence="3 5" id="KW-0694">RNA-binding</keyword>
<dbReference type="EMBL" id="FN392319">
    <property type="protein sequence ID" value="CAY67588.1"/>
    <property type="molecule type" value="Genomic_DNA"/>
</dbReference>
<feature type="compositionally biased region" description="Basic residues" evidence="6">
    <location>
        <begin position="169"/>
        <end position="182"/>
    </location>
</feature>
<evidence type="ECO:0000256" key="6">
    <source>
        <dbReference type="SAM" id="MobiDB-lite"/>
    </source>
</evidence>
<sequence length="347" mass="38635">MSEEEQQQTNEKVIDLEKRMFVGNIDYDTTEEELRELITGFDIEGIEIPKRFSRRVGKLTGRGFAFVTFASSEETAKAITEFEGKNLKGRDIYCKSAKLKSTEEKTKKKKANKKKTSAAKNNDGTTEGVTNTAVDGTEESQADVSSNADSASDSVADSKDKENSAPNGGKKKKPYSKKKQNPHKVPLEQGTPSETSIFIRNLHQEVVTSELTEFLSEYDPQWVSIPRRNIPRHVVQKLRKENIPIRSRGMAFVRFADHETQQRALKELNGKEIKGKPISIDIAIDSFVKEEPKESSVKDGADVSIVTDGAQPQDEGEEGKVEEEVKSEPLKPLESTTIAPEVQTTTV</sequence>
<dbReference type="GeneID" id="8196721"/>
<dbReference type="CDD" id="cd00590">
    <property type="entry name" value="RRM_SF"/>
    <property type="match status" value="2"/>
</dbReference>
<evidence type="ECO:0000313" key="8">
    <source>
        <dbReference type="EMBL" id="CAY67588.1"/>
    </source>
</evidence>
<dbReference type="InterPro" id="IPR000504">
    <property type="entry name" value="RRM_dom"/>
</dbReference>
<dbReference type="InterPro" id="IPR035979">
    <property type="entry name" value="RBD_domain_sf"/>
</dbReference>
<dbReference type="SUPFAM" id="SSF54928">
    <property type="entry name" value="RNA-binding domain, RBD"/>
    <property type="match status" value="2"/>
</dbReference>
<dbReference type="SMART" id="SM00360">
    <property type="entry name" value="RRM"/>
    <property type="match status" value="2"/>
</dbReference>
<dbReference type="Pfam" id="PF00076">
    <property type="entry name" value="RRM_1"/>
    <property type="match status" value="2"/>
</dbReference>
<dbReference type="Proteomes" id="UP000000314">
    <property type="component" value="Chromosome 1"/>
</dbReference>
<dbReference type="GO" id="GO:0005634">
    <property type="term" value="C:nucleus"/>
    <property type="evidence" value="ECO:0007669"/>
    <property type="project" value="UniProtKB-SubCell"/>
</dbReference>
<feature type="compositionally biased region" description="Polar residues" evidence="6">
    <location>
        <begin position="123"/>
        <end position="134"/>
    </location>
</feature>
<dbReference type="InterPro" id="IPR051945">
    <property type="entry name" value="RRM_MRD1_RNA_proc_ribogen"/>
</dbReference>
<evidence type="ECO:0000256" key="2">
    <source>
        <dbReference type="ARBA" id="ARBA00022737"/>
    </source>
</evidence>
<feature type="domain" description="RRM" evidence="7">
    <location>
        <begin position="18"/>
        <end position="99"/>
    </location>
</feature>
<dbReference type="STRING" id="644223.C4QWG5"/>
<feature type="region of interest" description="Disordered" evidence="6">
    <location>
        <begin position="103"/>
        <end position="192"/>
    </location>
</feature>
<organism evidence="8 9">
    <name type="scientific">Komagataella phaffii (strain GS115 / ATCC 20864)</name>
    <name type="common">Yeast</name>
    <name type="synonym">Pichia pastoris</name>
    <dbReference type="NCBI Taxonomy" id="644223"/>
    <lineage>
        <taxon>Eukaryota</taxon>
        <taxon>Fungi</taxon>
        <taxon>Dikarya</taxon>
        <taxon>Ascomycota</taxon>
        <taxon>Saccharomycotina</taxon>
        <taxon>Pichiomycetes</taxon>
        <taxon>Pichiales</taxon>
        <taxon>Pichiaceae</taxon>
        <taxon>Komagataella</taxon>
    </lineage>
</organism>
<dbReference type="OrthoDB" id="6730379at2759"/>
<feature type="compositionally biased region" description="Polar residues" evidence="6">
    <location>
        <begin position="334"/>
        <end position="347"/>
    </location>
</feature>
<name>C4QWG5_KOMPG</name>
<keyword evidence="9" id="KW-1185">Reference proteome</keyword>
<dbReference type="Gene3D" id="3.30.70.330">
    <property type="match status" value="2"/>
</dbReference>
<dbReference type="PANTHER" id="PTHR48039:SF5">
    <property type="entry name" value="RNA-BINDING PROTEIN 28"/>
    <property type="match status" value="1"/>
</dbReference>
<dbReference type="InParanoid" id="C4QWG5"/>
<dbReference type="RefSeq" id="XP_002489869.1">
    <property type="nucleotide sequence ID" value="XM_002489824.1"/>
</dbReference>
<gene>
    <name evidence="8" type="ordered locus">PAS_chr1-1_0218</name>
</gene>
<evidence type="ECO:0000256" key="1">
    <source>
        <dbReference type="ARBA" id="ARBA00004123"/>
    </source>
</evidence>
<evidence type="ECO:0000259" key="7">
    <source>
        <dbReference type="PROSITE" id="PS50102"/>
    </source>
</evidence>
<keyword evidence="4" id="KW-0539">Nucleus</keyword>
<keyword evidence="2" id="KW-0677">Repeat</keyword>
<feature type="region of interest" description="Disordered" evidence="6">
    <location>
        <begin position="293"/>
        <end position="347"/>
    </location>
</feature>
<evidence type="ECO:0000256" key="5">
    <source>
        <dbReference type="PROSITE-ProRule" id="PRU00176"/>
    </source>
</evidence>
<dbReference type="AlphaFoldDB" id="C4QWG5"/>
<evidence type="ECO:0000256" key="3">
    <source>
        <dbReference type="ARBA" id="ARBA00022884"/>
    </source>
</evidence>
<protein>
    <recommendedName>
        <fullName evidence="7">RRM domain-containing protein</fullName>
    </recommendedName>
</protein>
<dbReference type="InterPro" id="IPR012677">
    <property type="entry name" value="Nucleotide-bd_a/b_plait_sf"/>
</dbReference>
<feature type="compositionally biased region" description="Basic and acidic residues" evidence="6">
    <location>
        <begin position="318"/>
        <end position="331"/>
    </location>
</feature>
<dbReference type="eggNOG" id="KOG0118">
    <property type="taxonomic scope" value="Eukaryota"/>
</dbReference>
<feature type="compositionally biased region" description="Low complexity" evidence="6">
    <location>
        <begin position="142"/>
        <end position="155"/>
    </location>
</feature>
<dbReference type="PROSITE" id="PS50102">
    <property type="entry name" value="RRM"/>
    <property type="match status" value="2"/>
</dbReference>
<evidence type="ECO:0000313" key="9">
    <source>
        <dbReference type="Proteomes" id="UP000000314"/>
    </source>
</evidence>
<dbReference type="FunCoup" id="C4QWG5">
    <property type="interactions" value="645"/>
</dbReference>
<feature type="compositionally biased region" description="Basic residues" evidence="6">
    <location>
        <begin position="107"/>
        <end position="117"/>
    </location>
</feature>
<feature type="domain" description="RRM" evidence="7">
    <location>
        <begin position="195"/>
        <end position="285"/>
    </location>
</feature>
<dbReference type="PANTHER" id="PTHR48039">
    <property type="entry name" value="RNA-BINDING MOTIF PROTEIN 14B"/>
    <property type="match status" value="1"/>
</dbReference>
<accession>C4QWG5</accession>
<dbReference type="GO" id="GO:0003729">
    <property type="term" value="F:mRNA binding"/>
    <property type="evidence" value="ECO:0007669"/>
    <property type="project" value="TreeGrafter"/>
</dbReference>
<evidence type="ECO:0000256" key="4">
    <source>
        <dbReference type="ARBA" id="ARBA00023242"/>
    </source>
</evidence>
<dbReference type="OMA" id="KRHLGFA"/>
<proteinExistence type="predicted"/>
<dbReference type="KEGG" id="ppa:PAS_chr1-1_0218"/>
<dbReference type="HOGENOM" id="CLU_012062_9_2_1"/>